<feature type="region of interest" description="Disordered" evidence="1">
    <location>
        <begin position="1"/>
        <end position="26"/>
    </location>
</feature>
<dbReference type="EMBL" id="UZAI01000941">
    <property type="protein sequence ID" value="VDO57733.1"/>
    <property type="molecule type" value="Genomic_DNA"/>
</dbReference>
<organism evidence="2 3">
    <name type="scientific">Schistosoma margrebowiei</name>
    <dbReference type="NCBI Taxonomy" id="48269"/>
    <lineage>
        <taxon>Eukaryota</taxon>
        <taxon>Metazoa</taxon>
        <taxon>Spiralia</taxon>
        <taxon>Lophotrochozoa</taxon>
        <taxon>Platyhelminthes</taxon>
        <taxon>Trematoda</taxon>
        <taxon>Digenea</taxon>
        <taxon>Strigeidida</taxon>
        <taxon>Schistosomatoidea</taxon>
        <taxon>Schistosomatidae</taxon>
        <taxon>Schistosoma</taxon>
    </lineage>
</organism>
<reference evidence="2 3" key="1">
    <citation type="submission" date="2018-11" db="EMBL/GenBank/DDBJ databases">
        <authorList>
            <consortium name="Pathogen Informatics"/>
        </authorList>
    </citation>
    <scope>NUCLEOTIDE SEQUENCE [LARGE SCALE GENOMIC DNA]</scope>
    <source>
        <strain evidence="2 3">Zambia</strain>
    </source>
</reference>
<gene>
    <name evidence="2" type="ORF">SMRZ_LOCUS3321</name>
</gene>
<evidence type="ECO:0000313" key="3">
    <source>
        <dbReference type="Proteomes" id="UP000277204"/>
    </source>
</evidence>
<evidence type="ECO:0000313" key="2">
    <source>
        <dbReference type="EMBL" id="VDO57733.1"/>
    </source>
</evidence>
<proteinExistence type="predicted"/>
<dbReference type="Proteomes" id="UP000277204">
    <property type="component" value="Unassembled WGS sequence"/>
</dbReference>
<accession>A0A183LHP6</accession>
<evidence type="ECO:0000256" key="1">
    <source>
        <dbReference type="SAM" id="MobiDB-lite"/>
    </source>
</evidence>
<keyword evidence="3" id="KW-1185">Reference proteome</keyword>
<name>A0A183LHP6_9TREM</name>
<dbReference type="AlphaFoldDB" id="A0A183LHP6"/>
<sequence length="97" mass="11096">MNTATEKRVPNDSINPPPEAKYQKALNRPSRDIFAGDLVVSKGYRDRARIQAWLQNVTEFARSHKQSVRIMDVFSTVKEKHIKTVTGTLGYNNNCFQ</sequence>
<protein>
    <submittedName>
        <fullName evidence="2">Uncharacterized protein</fullName>
    </submittedName>
</protein>
<feature type="compositionally biased region" description="Basic and acidic residues" evidence="1">
    <location>
        <begin position="1"/>
        <end position="10"/>
    </location>
</feature>